<keyword evidence="2" id="KW-0472">Membrane</keyword>
<feature type="region of interest" description="Disordered" evidence="1">
    <location>
        <begin position="185"/>
        <end position="204"/>
    </location>
</feature>
<feature type="compositionally biased region" description="Pro residues" evidence="1">
    <location>
        <begin position="189"/>
        <end position="204"/>
    </location>
</feature>
<evidence type="ECO:0000256" key="2">
    <source>
        <dbReference type="SAM" id="Phobius"/>
    </source>
</evidence>
<organism evidence="3 4">
    <name type="scientific">Streptomyces showdoensis</name>
    <dbReference type="NCBI Taxonomy" id="68268"/>
    <lineage>
        <taxon>Bacteria</taxon>
        <taxon>Bacillati</taxon>
        <taxon>Actinomycetota</taxon>
        <taxon>Actinomycetes</taxon>
        <taxon>Kitasatosporales</taxon>
        <taxon>Streptomycetaceae</taxon>
        <taxon>Streptomyces</taxon>
    </lineage>
</organism>
<feature type="region of interest" description="Disordered" evidence="1">
    <location>
        <begin position="137"/>
        <end position="172"/>
    </location>
</feature>
<dbReference type="Proteomes" id="UP000265325">
    <property type="component" value="Unassembled WGS sequence"/>
</dbReference>
<proteinExistence type="predicted"/>
<dbReference type="PROSITE" id="PS51257">
    <property type="entry name" value="PROKAR_LIPOPROTEIN"/>
    <property type="match status" value="1"/>
</dbReference>
<keyword evidence="2" id="KW-0812">Transmembrane</keyword>
<evidence type="ECO:0008006" key="5">
    <source>
        <dbReference type="Google" id="ProtNLM"/>
    </source>
</evidence>
<keyword evidence="2" id="KW-1133">Transmembrane helix</keyword>
<sequence>MFKRSTTVSYETGSRAVRAAVLVVSGGLVLGGCSLVGLGGGGSGAPSEPVRVESRDAALTRAGRVQEHVRRLTGLELNPWVLPIAYYRCPGRGTGIADAGEPYRLVSPVQLKVTDDRRPGSLRALLEKLAGEGFEIAPGEFGSADASDESSGDFEAAHDRSDPYTVSVRSETRAGKDGGIIVTVTLPCQAPPPGSAPPAPTAAR</sequence>
<accession>A0A2P2GPP4</accession>
<reference evidence="3 4" key="1">
    <citation type="submission" date="2015-05" db="EMBL/GenBank/DDBJ databases">
        <title>Draft Genome assembly of Streptomyces showdoensis.</title>
        <authorList>
            <person name="Thapa K.K."/>
            <person name="Metsa-Ketela M."/>
        </authorList>
    </citation>
    <scope>NUCLEOTIDE SEQUENCE [LARGE SCALE GENOMIC DNA]</scope>
    <source>
        <strain evidence="3 4">ATCC 15227</strain>
    </source>
</reference>
<evidence type="ECO:0000313" key="3">
    <source>
        <dbReference type="EMBL" id="KKZ73470.1"/>
    </source>
</evidence>
<protein>
    <recommendedName>
        <fullName evidence="5">Lipoprotein</fullName>
    </recommendedName>
</protein>
<comment type="caution">
    <text evidence="3">The sequence shown here is derived from an EMBL/GenBank/DDBJ whole genome shotgun (WGS) entry which is preliminary data.</text>
</comment>
<gene>
    <name evidence="3" type="ORF">VO63_12335</name>
</gene>
<evidence type="ECO:0000256" key="1">
    <source>
        <dbReference type="SAM" id="MobiDB-lite"/>
    </source>
</evidence>
<feature type="transmembrane region" description="Helical" evidence="2">
    <location>
        <begin position="20"/>
        <end position="41"/>
    </location>
</feature>
<evidence type="ECO:0000313" key="4">
    <source>
        <dbReference type="Proteomes" id="UP000265325"/>
    </source>
</evidence>
<name>A0A2P2GPP4_STREW</name>
<dbReference type="EMBL" id="LAQS01000016">
    <property type="protein sequence ID" value="KKZ73470.1"/>
    <property type="molecule type" value="Genomic_DNA"/>
</dbReference>
<dbReference type="AlphaFoldDB" id="A0A2P2GPP4"/>
<keyword evidence="4" id="KW-1185">Reference proteome</keyword>